<feature type="chain" id="PRO_5015572493" description="SCP domain-containing protein" evidence="1">
    <location>
        <begin position="27"/>
        <end position="101"/>
    </location>
</feature>
<feature type="signal peptide" evidence="1">
    <location>
        <begin position="1"/>
        <end position="26"/>
    </location>
</feature>
<dbReference type="AlphaFoldDB" id="A0A2S7IEX4"/>
<gene>
    <name evidence="2" type="ORF">C5O19_25170</name>
</gene>
<comment type="caution">
    <text evidence="2">The sequence shown here is derived from an EMBL/GenBank/DDBJ whole genome shotgun (WGS) entry which is preliminary data.</text>
</comment>
<organism evidence="2 3">
    <name type="scientific">Siphonobacter curvatus</name>
    <dbReference type="NCBI Taxonomy" id="2094562"/>
    <lineage>
        <taxon>Bacteria</taxon>
        <taxon>Pseudomonadati</taxon>
        <taxon>Bacteroidota</taxon>
        <taxon>Cytophagia</taxon>
        <taxon>Cytophagales</taxon>
        <taxon>Cytophagaceae</taxon>
        <taxon>Siphonobacter</taxon>
    </lineage>
</organism>
<sequence>MSLMHASKVSLAGVFAFVFAAGAALATQQVSEIKSASTEWTRVRRGTTIAWEQMNTTQSCIASNQLCKAVFAEGYDPNEHSNLENEAAAESVIQDNGFVSL</sequence>
<name>A0A2S7IEX4_9BACT</name>
<protein>
    <recommendedName>
        <fullName evidence="4">SCP domain-containing protein</fullName>
    </recommendedName>
</protein>
<keyword evidence="3" id="KW-1185">Reference proteome</keyword>
<evidence type="ECO:0000313" key="3">
    <source>
        <dbReference type="Proteomes" id="UP000239590"/>
    </source>
</evidence>
<dbReference type="EMBL" id="PTRA01000010">
    <property type="protein sequence ID" value="PQA53223.1"/>
    <property type="molecule type" value="Genomic_DNA"/>
</dbReference>
<keyword evidence="1" id="KW-0732">Signal</keyword>
<evidence type="ECO:0008006" key="4">
    <source>
        <dbReference type="Google" id="ProtNLM"/>
    </source>
</evidence>
<evidence type="ECO:0000256" key="1">
    <source>
        <dbReference type="SAM" id="SignalP"/>
    </source>
</evidence>
<dbReference type="Proteomes" id="UP000239590">
    <property type="component" value="Unassembled WGS sequence"/>
</dbReference>
<proteinExistence type="predicted"/>
<accession>A0A2S7IEX4</accession>
<reference evidence="3" key="1">
    <citation type="submission" date="2018-02" db="EMBL/GenBank/DDBJ databases">
        <title>Genome sequencing of Solimonas sp. HR-BB.</title>
        <authorList>
            <person name="Lee Y."/>
            <person name="Jeon C.O."/>
        </authorList>
    </citation>
    <scope>NUCLEOTIDE SEQUENCE [LARGE SCALE GENOMIC DNA]</scope>
    <source>
        <strain evidence="3">HR-U</strain>
    </source>
</reference>
<evidence type="ECO:0000313" key="2">
    <source>
        <dbReference type="EMBL" id="PQA53223.1"/>
    </source>
</evidence>